<evidence type="ECO:0000313" key="1">
    <source>
        <dbReference type="EMBL" id="ERH68008.1"/>
    </source>
</evidence>
<comment type="caution">
    <text evidence="1">The sequence shown here is derived from an EMBL/GenBank/DDBJ whole genome shotgun (WGS) entry which is preliminary data.</text>
</comment>
<dbReference type="AlphaFoldDB" id="A0AAV3JW95"/>
<name>A0AAV3JW95_ACIBA</name>
<protein>
    <submittedName>
        <fullName evidence="1">Uncharacterized protein</fullName>
    </submittedName>
</protein>
<sequence>MVFEFLYFIFDGDIFISSLFKKDLFIFLLIASK</sequence>
<accession>A0AAV3JW95</accession>
<gene>
    <name evidence="1" type="ORF">N173_19665</name>
</gene>
<organism evidence="1 2">
    <name type="scientific">Acinetobacter baumannii EGD-HP18</name>
    <dbReference type="NCBI Taxonomy" id="1358412"/>
    <lineage>
        <taxon>Bacteria</taxon>
        <taxon>Pseudomonadati</taxon>
        <taxon>Pseudomonadota</taxon>
        <taxon>Gammaproteobacteria</taxon>
        <taxon>Moraxellales</taxon>
        <taxon>Moraxellaceae</taxon>
        <taxon>Acinetobacter</taxon>
        <taxon>Acinetobacter calcoaceticus/baumannii complex</taxon>
    </lineage>
</organism>
<evidence type="ECO:0000313" key="2">
    <source>
        <dbReference type="Proteomes" id="UP000016517"/>
    </source>
</evidence>
<dbReference type="Proteomes" id="UP000016517">
    <property type="component" value="Unassembled WGS sequence"/>
</dbReference>
<reference evidence="1 2" key="1">
    <citation type="submission" date="2013-08" db="EMBL/GenBank/DDBJ databases">
        <title>Study of Ammonical-Nitrogen removal by Nitrification Denitrification process using lab isolates.</title>
        <authorList>
            <person name="Khardenavis A.A."/>
            <person name="Pal R.R."/>
            <person name="Kapley A."/>
            <person name="Qureshi A."/>
            <person name="Purohit H.J."/>
        </authorList>
    </citation>
    <scope>NUCLEOTIDE SEQUENCE [LARGE SCALE GENOMIC DNA]</scope>
    <source>
        <strain evidence="1 2">EGD-HP18</strain>
    </source>
</reference>
<dbReference type="EMBL" id="AVST01000090">
    <property type="protein sequence ID" value="ERH68008.1"/>
    <property type="molecule type" value="Genomic_DNA"/>
</dbReference>
<proteinExistence type="predicted"/>